<organism evidence="1 2">
    <name type="scientific">Dreissena polymorpha</name>
    <name type="common">Zebra mussel</name>
    <name type="synonym">Mytilus polymorpha</name>
    <dbReference type="NCBI Taxonomy" id="45954"/>
    <lineage>
        <taxon>Eukaryota</taxon>
        <taxon>Metazoa</taxon>
        <taxon>Spiralia</taxon>
        <taxon>Lophotrochozoa</taxon>
        <taxon>Mollusca</taxon>
        <taxon>Bivalvia</taxon>
        <taxon>Autobranchia</taxon>
        <taxon>Heteroconchia</taxon>
        <taxon>Euheterodonta</taxon>
        <taxon>Imparidentia</taxon>
        <taxon>Neoheterodontei</taxon>
        <taxon>Myida</taxon>
        <taxon>Dreissenoidea</taxon>
        <taxon>Dreissenidae</taxon>
        <taxon>Dreissena</taxon>
    </lineage>
</organism>
<keyword evidence="2" id="KW-1185">Reference proteome</keyword>
<sequence>MCLYFPGWSAGAHLSGRVRVADPRGRRDGTGAPHQDDPGIQAFNTFKGKWCNG</sequence>
<gene>
    <name evidence="1" type="ORF">DPMN_101855</name>
</gene>
<accession>A0A9D4R8M4</accession>
<dbReference type="AlphaFoldDB" id="A0A9D4R8M4"/>
<reference evidence="1" key="1">
    <citation type="journal article" date="2019" name="bioRxiv">
        <title>The Genome of the Zebra Mussel, Dreissena polymorpha: A Resource for Invasive Species Research.</title>
        <authorList>
            <person name="McCartney M.A."/>
            <person name="Auch B."/>
            <person name="Kono T."/>
            <person name="Mallez S."/>
            <person name="Zhang Y."/>
            <person name="Obille A."/>
            <person name="Becker A."/>
            <person name="Abrahante J.E."/>
            <person name="Garbe J."/>
            <person name="Badalamenti J.P."/>
            <person name="Herman A."/>
            <person name="Mangelson H."/>
            <person name="Liachko I."/>
            <person name="Sullivan S."/>
            <person name="Sone E.D."/>
            <person name="Koren S."/>
            <person name="Silverstein K.A.T."/>
            <person name="Beckman K.B."/>
            <person name="Gohl D.M."/>
        </authorList>
    </citation>
    <scope>NUCLEOTIDE SEQUENCE</scope>
    <source>
        <strain evidence="1">Duluth1</strain>
        <tissue evidence="1">Whole animal</tissue>
    </source>
</reference>
<proteinExistence type="predicted"/>
<protein>
    <submittedName>
        <fullName evidence="1">Uncharacterized protein</fullName>
    </submittedName>
</protein>
<evidence type="ECO:0000313" key="1">
    <source>
        <dbReference type="EMBL" id="KAH3859139.1"/>
    </source>
</evidence>
<dbReference type="EMBL" id="JAIWYP010000003">
    <property type="protein sequence ID" value="KAH3859139.1"/>
    <property type="molecule type" value="Genomic_DNA"/>
</dbReference>
<name>A0A9D4R8M4_DREPO</name>
<reference evidence="1" key="2">
    <citation type="submission" date="2020-11" db="EMBL/GenBank/DDBJ databases">
        <authorList>
            <person name="McCartney M.A."/>
            <person name="Auch B."/>
            <person name="Kono T."/>
            <person name="Mallez S."/>
            <person name="Becker A."/>
            <person name="Gohl D.M."/>
            <person name="Silverstein K.A.T."/>
            <person name="Koren S."/>
            <person name="Bechman K.B."/>
            <person name="Herman A."/>
            <person name="Abrahante J.E."/>
            <person name="Garbe J."/>
        </authorList>
    </citation>
    <scope>NUCLEOTIDE SEQUENCE</scope>
    <source>
        <strain evidence="1">Duluth1</strain>
        <tissue evidence="1">Whole animal</tissue>
    </source>
</reference>
<comment type="caution">
    <text evidence="1">The sequence shown here is derived from an EMBL/GenBank/DDBJ whole genome shotgun (WGS) entry which is preliminary data.</text>
</comment>
<dbReference type="Proteomes" id="UP000828390">
    <property type="component" value="Unassembled WGS sequence"/>
</dbReference>
<evidence type="ECO:0000313" key="2">
    <source>
        <dbReference type="Proteomes" id="UP000828390"/>
    </source>
</evidence>